<accession>A0A8X6XS00</accession>
<evidence type="ECO:0000313" key="4">
    <source>
        <dbReference type="Proteomes" id="UP000886998"/>
    </source>
</evidence>
<feature type="compositionally biased region" description="Basic and acidic residues" evidence="1">
    <location>
        <begin position="64"/>
        <end position="77"/>
    </location>
</feature>
<proteinExistence type="predicted"/>
<dbReference type="PROSITE" id="PS00028">
    <property type="entry name" value="ZINC_FINGER_C2H2_1"/>
    <property type="match status" value="1"/>
</dbReference>
<reference evidence="3" key="1">
    <citation type="submission" date="2020-08" db="EMBL/GenBank/DDBJ databases">
        <title>Multicomponent nature underlies the extraordinary mechanical properties of spider dragline silk.</title>
        <authorList>
            <person name="Kono N."/>
            <person name="Nakamura H."/>
            <person name="Mori M."/>
            <person name="Yoshida Y."/>
            <person name="Ohtoshi R."/>
            <person name="Malay A.D."/>
            <person name="Moran D.A.P."/>
            <person name="Tomita M."/>
            <person name="Numata K."/>
            <person name="Arakawa K."/>
        </authorList>
    </citation>
    <scope>NUCLEOTIDE SEQUENCE</scope>
</reference>
<evidence type="ECO:0000259" key="2">
    <source>
        <dbReference type="PROSITE" id="PS00028"/>
    </source>
</evidence>
<name>A0A8X6XS00_9ARAC</name>
<gene>
    <name evidence="3" type="primary">NCL1_54258</name>
    <name evidence="3" type="ORF">TNIN_28711</name>
</gene>
<dbReference type="EMBL" id="BMAV01011624">
    <property type="protein sequence ID" value="GFY57610.1"/>
    <property type="molecule type" value="Genomic_DNA"/>
</dbReference>
<dbReference type="Proteomes" id="UP000886998">
    <property type="component" value="Unassembled WGS sequence"/>
</dbReference>
<dbReference type="InterPro" id="IPR013087">
    <property type="entry name" value="Znf_C2H2_type"/>
</dbReference>
<sequence>MAPRVVRVLKSFQHVKLRVSMEETLLQPLLEERKRIFENMGTGSSNHVRIELNKTHNQCNETESSSKKDTEESEKSPGMKPKILKRKRVVFTDSLENSHNGEPCNRKLFCGFCKKHVPWESTANHAFSHCNVNENNHLECLACKETRSTAILFLMHFHMHFLAHPSDCSECICSHPRCFDLMKTPFFVNPSAGTYHSSIHCYICIKSFPKFESLITHMTHHIKLLTYSCPNYEKFQRRMVKYSGYV</sequence>
<feature type="domain" description="C2H2-type" evidence="2">
    <location>
        <begin position="201"/>
        <end position="221"/>
    </location>
</feature>
<evidence type="ECO:0000256" key="1">
    <source>
        <dbReference type="SAM" id="MobiDB-lite"/>
    </source>
</evidence>
<comment type="caution">
    <text evidence="3">The sequence shown here is derived from an EMBL/GenBank/DDBJ whole genome shotgun (WGS) entry which is preliminary data.</text>
</comment>
<feature type="region of interest" description="Disordered" evidence="1">
    <location>
        <begin position="48"/>
        <end position="82"/>
    </location>
</feature>
<dbReference type="AlphaFoldDB" id="A0A8X6XS00"/>
<protein>
    <submittedName>
        <fullName evidence="3">Zinc finger protein 85</fullName>
    </submittedName>
</protein>
<organism evidence="3 4">
    <name type="scientific">Trichonephila inaurata madagascariensis</name>
    <dbReference type="NCBI Taxonomy" id="2747483"/>
    <lineage>
        <taxon>Eukaryota</taxon>
        <taxon>Metazoa</taxon>
        <taxon>Ecdysozoa</taxon>
        <taxon>Arthropoda</taxon>
        <taxon>Chelicerata</taxon>
        <taxon>Arachnida</taxon>
        <taxon>Araneae</taxon>
        <taxon>Araneomorphae</taxon>
        <taxon>Entelegynae</taxon>
        <taxon>Araneoidea</taxon>
        <taxon>Nephilidae</taxon>
        <taxon>Trichonephila</taxon>
        <taxon>Trichonephila inaurata</taxon>
    </lineage>
</organism>
<keyword evidence="4" id="KW-1185">Reference proteome</keyword>
<evidence type="ECO:0000313" key="3">
    <source>
        <dbReference type="EMBL" id="GFY57610.1"/>
    </source>
</evidence>